<dbReference type="PANTHER" id="PTHR34477:SF1">
    <property type="entry name" value="UPF0213 PROTEIN YHBQ"/>
    <property type="match status" value="1"/>
</dbReference>
<evidence type="ECO:0000256" key="1">
    <source>
        <dbReference type="ARBA" id="ARBA00007435"/>
    </source>
</evidence>
<dbReference type="InterPro" id="IPR000305">
    <property type="entry name" value="GIY-YIG_endonuc"/>
</dbReference>
<dbReference type="Pfam" id="PF01541">
    <property type="entry name" value="GIY-YIG"/>
    <property type="match status" value="1"/>
</dbReference>
<proteinExistence type="inferred from homology"/>
<gene>
    <name evidence="4" type="ORF">RWH43_08775</name>
</gene>
<evidence type="ECO:0000259" key="3">
    <source>
        <dbReference type="PROSITE" id="PS50164"/>
    </source>
</evidence>
<evidence type="ECO:0000256" key="2">
    <source>
        <dbReference type="SAM" id="MobiDB-lite"/>
    </source>
</evidence>
<dbReference type="InterPro" id="IPR050190">
    <property type="entry name" value="UPF0213_domain"/>
</dbReference>
<dbReference type="InterPro" id="IPR035901">
    <property type="entry name" value="GIY-YIG_endonuc_sf"/>
</dbReference>
<dbReference type="RefSeq" id="WP_144835067.1">
    <property type="nucleotide sequence ID" value="NZ_JAWDIU010000002.1"/>
</dbReference>
<dbReference type="Gene3D" id="3.40.1440.10">
    <property type="entry name" value="GIY-YIG endonuclease"/>
    <property type="match status" value="1"/>
</dbReference>
<organism evidence="4 5">
    <name type="scientific">Microbacterium algihabitans</name>
    <dbReference type="NCBI Taxonomy" id="3075992"/>
    <lineage>
        <taxon>Bacteria</taxon>
        <taxon>Bacillati</taxon>
        <taxon>Actinomycetota</taxon>
        <taxon>Actinomycetes</taxon>
        <taxon>Micrococcales</taxon>
        <taxon>Microbacteriaceae</taxon>
        <taxon>Microbacterium</taxon>
    </lineage>
</organism>
<comment type="similarity">
    <text evidence="1">Belongs to the UPF0213 family.</text>
</comment>
<protein>
    <submittedName>
        <fullName evidence="4">GIY-YIG nuclease family protein</fullName>
    </submittedName>
</protein>
<keyword evidence="5" id="KW-1185">Reference proteome</keyword>
<dbReference type="SUPFAM" id="SSF82771">
    <property type="entry name" value="GIY-YIG endonuclease"/>
    <property type="match status" value="1"/>
</dbReference>
<evidence type="ECO:0000313" key="4">
    <source>
        <dbReference type="EMBL" id="MDU0326846.1"/>
    </source>
</evidence>
<dbReference type="Proteomes" id="UP001256673">
    <property type="component" value="Unassembled WGS sequence"/>
</dbReference>
<comment type="caution">
    <text evidence="4">The sequence shown here is derived from an EMBL/GenBank/DDBJ whole genome shotgun (WGS) entry which is preliminary data.</text>
</comment>
<dbReference type="PROSITE" id="PS50164">
    <property type="entry name" value="GIY_YIG"/>
    <property type="match status" value="1"/>
</dbReference>
<feature type="domain" description="GIY-YIG" evidence="3">
    <location>
        <begin position="1"/>
        <end position="78"/>
    </location>
</feature>
<reference evidence="4 5" key="1">
    <citation type="submission" date="2023-09" db="EMBL/GenBank/DDBJ databases">
        <title>Microbacterium fusihabitans sp. nov., Microbacterium phycihabitans sp. nov., and Microbacterium cervinum sp. nov., isolated from dried seaweeds of beach.</title>
        <authorList>
            <person name="Lee S.D."/>
        </authorList>
    </citation>
    <scope>NUCLEOTIDE SEQUENCE [LARGE SCALE GENOMIC DNA]</scope>
    <source>
        <strain evidence="4 5">KSW2-21</strain>
    </source>
</reference>
<dbReference type="PANTHER" id="PTHR34477">
    <property type="entry name" value="UPF0213 PROTEIN YHBQ"/>
    <property type="match status" value="1"/>
</dbReference>
<evidence type="ECO:0000313" key="5">
    <source>
        <dbReference type="Proteomes" id="UP001256673"/>
    </source>
</evidence>
<sequence length="111" mass="12839">MPWTYILECRGGAFYVGSTGRELESRVWEHNHDDQMAANFTRKRRPVRLVYAEWFDAVELAFEREKQLQGWRREKKLALIASQWEDLPRLAQSGEGPVASTSSATLRDEGP</sequence>
<dbReference type="EMBL" id="JAWDIU010000002">
    <property type="protein sequence ID" value="MDU0326846.1"/>
    <property type="molecule type" value="Genomic_DNA"/>
</dbReference>
<feature type="region of interest" description="Disordered" evidence="2">
    <location>
        <begin position="91"/>
        <end position="111"/>
    </location>
</feature>
<accession>A0ABU3RVD3</accession>
<name>A0ABU3RVD3_9MICO</name>